<accession>A0A8S5U1T2</accession>
<dbReference type="EMBL" id="BK015985">
    <property type="protein sequence ID" value="DAF88416.1"/>
    <property type="molecule type" value="Genomic_DNA"/>
</dbReference>
<protein>
    <submittedName>
        <fullName evidence="1">Uncharacterized protein</fullName>
    </submittedName>
</protein>
<name>A0A8S5U1T2_9CAUD</name>
<proteinExistence type="predicted"/>
<reference evidence="1" key="1">
    <citation type="journal article" date="2021" name="Proc. Natl. Acad. Sci. U.S.A.">
        <title>A Catalog of Tens of Thousands of Viruses from Human Metagenomes Reveals Hidden Associations with Chronic Diseases.</title>
        <authorList>
            <person name="Tisza M.J."/>
            <person name="Buck C.B."/>
        </authorList>
    </citation>
    <scope>NUCLEOTIDE SEQUENCE</scope>
    <source>
        <strain evidence="1">CtdHi7</strain>
    </source>
</reference>
<organism evidence="1">
    <name type="scientific">Siphoviridae sp. ctdHi7</name>
    <dbReference type="NCBI Taxonomy" id="2825577"/>
    <lineage>
        <taxon>Viruses</taxon>
        <taxon>Duplodnaviria</taxon>
        <taxon>Heunggongvirae</taxon>
        <taxon>Uroviricota</taxon>
        <taxon>Caudoviricetes</taxon>
    </lineage>
</organism>
<sequence>MIIVEKNVGPKIGYEVNNKSVCLDDDLTINLAKRQKDWPVHIDVCSDEDGALVIGAESGRFYVVQFDIPATEYSEPETEEETPTALPLDMDKVTMTLWALENRPTEE</sequence>
<evidence type="ECO:0000313" key="1">
    <source>
        <dbReference type="EMBL" id="DAF88416.1"/>
    </source>
</evidence>